<feature type="domain" description="Gamma-glutamylcyclotransferase AIG2-like" evidence="3">
    <location>
        <begin position="4"/>
        <end position="109"/>
    </location>
</feature>
<gene>
    <name evidence="4" type="ORF">LDJ79_14275</name>
</gene>
<dbReference type="PANTHER" id="PTHR12510">
    <property type="entry name" value="TROPONIN C-AKIN-1 PROTEIN"/>
    <property type="match status" value="1"/>
</dbReference>
<comment type="similarity">
    <text evidence="1 2">Belongs to the gamma-glutamylcyclotransferase family.</text>
</comment>
<keyword evidence="5" id="KW-1185">Reference proteome</keyword>
<dbReference type="EMBL" id="JAIWIU010000101">
    <property type="protein sequence ID" value="MCA2017286.1"/>
    <property type="molecule type" value="Genomic_DNA"/>
</dbReference>
<evidence type="ECO:0000256" key="1">
    <source>
        <dbReference type="ARBA" id="ARBA00008861"/>
    </source>
</evidence>
<sequence length="141" mass="16113">MHKVFVFGTLKEGFPNFAINKGVRYPGNFQTKNRYPLYLVGERYSPWLILNRGFGHQVQGQVFLVDDGVLGEMDVLERIDVADGYRRVELTVIEQVTGEELEVYAYGKPLEQLYGAHIQQEIQGDYTLAHSALYRSRQAVA</sequence>
<dbReference type="InterPro" id="IPR039126">
    <property type="entry name" value="GGACT"/>
</dbReference>
<evidence type="ECO:0000256" key="2">
    <source>
        <dbReference type="RuleBase" id="RU367036"/>
    </source>
</evidence>
<dbReference type="RefSeq" id="WP_068713814.1">
    <property type="nucleotide sequence ID" value="NZ_AP014635.1"/>
</dbReference>
<dbReference type="PANTHER" id="PTHR12510:SF4">
    <property type="entry name" value="GAMMA-GLUTAMYLAMINECYCLOTRANSFERASE"/>
    <property type="match status" value="1"/>
</dbReference>
<organism evidence="4 5">
    <name type="scientific">Vibrio tritonius</name>
    <dbReference type="NCBI Taxonomy" id="1435069"/>
    <lineage>
        <taxon>Bacteria</taxon>
        <taxon>Pseudomonadati</taxon>
        <taxon>Pseudomonadota</taxon>
        <taxon>Gammaproteobacteria</taxon>
        <taxon>Vibrionales</taxon>
        <taxon>Vibrionaceae</taxon>
        <taxon>Vibrio</taxon>
    </lineage>
</organism>
<dbReference type="InterPro" id="IPR036568">
    <property type="entry name" value="GGCT-like_sf"/>
</dbReference>
<reference evidence="5" key="1">
    <citation type="submission" date="2023-07" db="EMBL/GenBank/DDBJ databases">
        <title>Molecular identification of indigenous halophilic bacteria isolated from red sea cost, biodegradation of synthetic dyes and assessment of degraded metabolite toxicity.</title>
        <authorList>
            <person name="Chaieb K."/>
            <person name="Altayb H.N."/>
        </authorList>
    </citation>
    <scope>NUCLEOTIDE SEQUENCE [LARGE SCALE GENOMIC DNA]</scope>
    <source>
        <strain evidence="5">K20</strain>
    </source>
</reference>
<dbReference type="InterPro" id="IPR009288">
    <property type="entry name" value="AIG2-like_dom"/>
</dbReference>
<evidence type="ECO:0000313" key="5">
    <source>
        <dbReference type="Proteomes" id="UP001199044"/>
    </source>
</evidence>
<protein>
    <recommendedName>
        <fullName evidence="2">Gamma-glutamylcyclotransferase family protein</fullName>
    </recommendedName>
</protein>
<dbReference type="CDD" id="cd06661">
    <property type="entry name" value="GGCT_like"/>
    <property type="match status" value="1"/>
</dbReference>
<name>A0ABS7YQZ1_9VIBR</name>
<dbReference type="Gene3D" id="3.10.490.10">
    <property type="entry name" value="Gamma-glutamyl cyclotransferase-like"/>
    <property type="match status" value="1"/>
</dbReference>
<dbReference type="InterPro" id="IPR013024">
    <property type="entry name" value="GGCT-like"/>
</dbReference>
<accession>A0ABS7YQZ1</accession>
<comment type="caution">
    <text evidence="4">The sequence shown here is derived from an EMBL/GenBank/DDBJ whole genome shotgun (WGS) entry which is preliminary data.</text>
</comment>
<dbReference type="Pfam" id="PF06094">
    <property type="entry name" value="GGACT"/>
    <property type="match status" value="1"/>
</dbReference>
<dbReference type="Proteomes" id="UP001199044">
    <property type="component" value="Unassembled WGS sequence"/>
</dbReference>
<dbReference type="SUPFAM" id="SSF110857">
    <property type="entry name" value="Gamma-glutamyl cyclotransferase-like"/>
    <property type="match status" value="1"/>
</dbReference>
<evidence type="ECO:0000259" key="3">
    <source>
        <dbReference type="Pfam" id="PF06094"/>
    </source>
</evidence>
<evidence type="ECO:0000313" key="4">
    <source>
        <dbReference type="EMBL" id="MCA2017286.1"/>
    </source>
</evidence>
<proteinExistence type="inferred from homology"/>